<feature type="domain" description="Protein kinase" evidence="13">
    <location>
        <begin position="202"/>
        <end position="475"/>
    </location>
</feature>
<accession>A0A834H1E7</accession>
<gene>
    <name evidence="14" type="ORF">RHSIM_Rhsim04G0077400</name>
</gene>
<evidence type="ECO:0000256" key="7">
    <source>
        <dbReference type="ARBA" id="ARBA00022777"/>
    </source>
</evidence>
<evidence type="ECO:0000256" key="5">
    <source>
        <dbReference type="ARBA" id="ARBA00022729"/>
    </source>
</evidence>
<evidence type="ECO:0000256" key="11">
    <source>
        <dbReference type="ARBA" id="ARBA00047558"/>
    </source>
</evidence>
<comment type="caution">
    <text evidence="14">The sequence shown here is derived from an EMBL/GenBank/DDBJ whole genome shotgun (WGS) entry which is preliminary data.</text>
</comment>
<name>A0A834H1E7_RHOSS</name>
<dbReference type="CDD" id="cd00054">
    <property type="entry name" value="EGF_CA"/>
    <property type="match status" value="1"/>
</dbReference>
<comment type="catalytic activity">
    <reaction evidence="12">
        <text>L-threonyl-[protein] + ATP = O-phospho-L-threonyl-[protein] + ADP + H(+)</text>
        <dbReference type="Rhea" id="RHEA:46608"/>
        <dbReference type="Rhea" id="RHEA-COMP:11060"/>
        <dbReference type="Rhea" id="RHEA-COMP:11605"/>
        <dbReference type="ChEBI" id="CHEBI:15378"/>
        <dbReference type="ChEBI" id="CHEBI:30013"/>
        <dbReference type="ChEBI" id="CHEBI:30616"/>
        <dbReference type="ChEBI" id="CHEBI:61977"/>
        <dbReference type="ChEBI" id="CHEBI:456216"/>
    </reaction>
</comment>
<evidence type="ECO:0000256" key="2">
    <source>
        <dbReference type="ARBA" id="ARBA00022527"/>
    </source>
</evidence>
<dbReference type="SUPFAM" id="SSF56112">
    <property type="entry name" value="Protein kinase-like (PK-like)"/>
    <property type="match status" value="1"/>
</dbReference>
<dbReference type="GO" id="GO:0005524">
    <property type="term" value="F:ATP binding"/>
    <property type="evidence" value="ECO:0007669"/>
    <property type="project" value="UniProtKB-KW"/>
</dbReference>
<evidence type="ECO:0000313" key="14">
    <source>
        <dbReference type="EMBL" id="KAF7144557.1"/>
    </source>
</evidence>
<dbReference type="PANTHER" id="PTHR27005:SF515">
    <property type="entry name" value="WALL-ASSOCIATED RECEPTOR KINASE-LIKE 10-RELATED"/>
    <property type="match status" value="1"/>
</dbReference>
<evidence type="ECO:0000256" key="6">
    <source>
        <dbReference type="ARBA" id="ARBA00022741"/>
    </source>
</evidence>
<evidence type="ECO:0000256" key="12">
    <source>
        <dbReference type="ARBA" id="ARBA00047951"/>
    </source>
</evidence>
<evidence type="ECO:0000256" key="4">
    <source>
        <dbReference type="ARBA" id="ARBA00022692"/>
    </source>
</evidence>
<dbReference type="InterPro" id="IPR001245">
    <property type="entry name" value="Ser-Thr/Tyr_kinase_cat_dom"/>
</dbReference>
<keyword evidence="5" id="KW-0732">Signal</keyword>
<dbReference type="GO" id="GO:0004674">
    <property type="term" value="F:protein serine/threonine kinase activity"/>
    <property type="evidence" value="ECO:0007669"/>
    <property type="project" value="UniProtKB-KW"/>
</dbReference>
<comment type="catalytic activity">
    <reaction evidence="11">
        <text>L-seryl-[protein] + ATP = O-phospho-L-seryl-[protein] + ADP + H(+)</text>
        <dbReference type="Rhea" id="RHEA:17989"/>
        <dbReference type="Rhea" id="RHEA-COMP:9863"/>
        <dbReference type="Rhea" id="RHEA-COMP:11604"/>
        <dbReference type="ChEBI" id="CHEBI:15378"/>
        <dbReference type="ChEBI" id="CHEBI:29999"/>
        <dbReference type="ChEBI" id="CHEBI:30616"/>
        <dbReference type="ChEBI" id="CHEBI:83421"/>
        <dbReference type="ChEBI" id="CHEBI:456216"/>
    </reaction>
</comment>
<sequence>MGTGMVLSEDICGYAFVGEQNSCHYINLSDFSDHNFVNRVPIVLDFAIGNQNCALAKYSNAYSCNPNNTLCIDNTDSSGYGGYLCSCENGYEGNPYLSPGCTDIDECEDPNLNDCDGNAKCTNTPGHFSSGTFSSLGALLLLICVRWLYGEVNRRKEAKLKEIFFKRNGGLLLQQQLSSDQGNLQTTKLFTSKELKKATDNYNANRILSQGGQGTVYKGMLRDGRIVAIKKSKALDEGKLEQFINEVVILSRINIRNVVKLFGCCLETEVPMLVYEFIPNGTLFQCLHEHNEEFPLTWDLRLRIATEIAGALFYLHSLASIPIYHRDIKSANILLDEKFRAKVSDFGISRSISVDNTHLTTAVQGTFGYLDPEYFHSSQFTEKSDVYSFGVVLVELLTGKKPILSDESNEVGSLTAYFLLTMKENRLYDILDARVVKEGGEKEVLAVANIAKRCLYLNGSSRPTMKEVVMELDGIRMSNGATATVKQSCDNVGYATEDDLTGP</sequence>
<keyword evidence="4" id="KW-0812">Transmembrane</keyword>
<dbReference type="FunFam" id="3.30.200.20:FF:000043">
    <property type="entry name" value="Wall-associated receptor kinase 2"/>
    <property type="match status" value="1"/>
</dbReference>
<dbReference type="EMBL" id="WJXA01000004">
    <property type="protein sequence ID" value="KAF7144557.1"/>
    <property type="molecule type" value="Genomic_DNA"/>
</dbReference>
<keyword evidence="15" id="KW-1185">Reference proteome</keyword>
<dbReference type="InterPro" id="IPR008271">
    <property type="entry name" value="Ser/Thr_kinase_AS"/>
</dbReference>
<dbReference type="InterPro" id="IPR011009">
    <property type="entry name" value="Kinase-like_dom_sf"/>
</dbReference>
<comment type="subcellular location">
    <subcellularLocation>
        <location evidence="1">Membrane</location>
        <topology evidence="1">Single-pass type I membrane protein</topology>
    </subcellularLocation>
</comment>
<dbReference type="Gene3D" id="1.10.510.10">
    <property type="entry name" value="Transferase(Phosphotransferase) domain 1"/>
    <property type="match status" value="1"/>
</dbReference>
<dbReference type="SMART" id="SM00220">
    <property type="entry name" value="S_TKc"/>
    <property type="match status" value="1"/>
</dbReference>
<organism evidence="14 15">
    <name type="scientific">Rhododendron simsii</name>
    <name type="common">Sims's rhododendron</name>
    <dbReference type="NCBI Taxonomy" id="118357"/>
    <lineage>
        <taxon>Eukaryota</taxon>
        <taxon>Viridiplantae</taxon>
        <taxon>Streptophyta</taxon>
        <taxon>Embryophyta</taxon>
        <taxon>Tracheophyta</taxon>
        <taxon>Spermatophyta</taxon>
        <taxon>Magnoliopsida</taxon>
        <taxon>eudicotyledons</taxon>
        <taxon>Gunneridae</taxon>
        <taxon>Pentapetalae</taxon>
        <taxon>asterids</taxon>
        <taxon>Ericales</taxon>
        <taxon>Ericaceae</taxon>
        <taxon>Ericoideae</taxon>
        <taxon>Rhodoreae</taxon>
        <taxon>Rhododendron</taxon>
    </lineage>
</organism>
<dbReference type="Gene3D" id="2.10.25.10">
    <property type="entry name" value="Laminin"/>
    <property type="match status" value="1"/>
</dbReference>
<dbReference type="OrthoDB" id="4062651at2759"/>
<evidence type="ECO:0000256" key="8">
    <source>
        <dbReference type="ARBA" id="ARBA00022840"/>
    </source>
</evidence>
<keyword evidence="7" id="KW-0418">Kinase</keyword>
<keyword evidence="3" id="KW-0808">Transferase</keyword>
<dbReference type="GO" id="GO:0007166">
    <property type="term" value="P:cell surface receptor signaling pathway"/>
    <property type="evidence" value="ECO:0007669"/>
    <property type="project" value="InterPro"/>
</dbReference>
<dbReference type="PROSITE" id="PS00108">
    <property type="entry name" value="PROTEIN_KINASE_ST"/>
    <property type="match status" value="1"/>
</dbReference>
<reference evidence="14" key="1">
    <citation type="submission" date="2019-11" db="EMBL/GenBank/DDBJ databases">
        <authorList>
            <person name="Liu Y."/>
            <person name="Hou J."/>
            <person name="Li T.-Q."/>
            <person name="Guan C.-H."/>
            <person name="Wu X."/>
            <person name="Wu H.-Z."/>
            <person name="Ling F."/>
            <person name="Zhang R."/>
            <person name="Shi X.-G."/>
            <person name="Ren J.-P."/>
            <person name="Chen E.-F."/>
            <person name="Sun J.-M."/>
        </authorList>
    </citation>
    <scope>NUCLEOTIDE SEQUENCE</scope>
    <source>
        <strain evidence="14">Adult_tree_wgs_1</strain>
        <tissue evidence="14">Leaves</tissue>
    </source>
</reference>
<evidence type="ECO:0000313" key="15">
    <source>
        <dbReference type="Proteomes" id="UP000626092"/>
    </source>
</evidence>
<keyword evidence="2" id="KW-0723">Serine/threonine-protein kinase</keyword>
<keyword evidence="6" id="KW-0547">Nucleotide-binding</keyword>
<dbReference type="InterPro" id="IPR000719">
    <property type="entry name" value="Prot_kinase_dom"/>
</dbReference>
<dbReference type="AlphaFoldDB" id="A0A834H1E7"/>
<evidence type="ECO:0000256" key="9">
    <source>
        <dbReference type="ARBA" id="ARBA00022989"/>
    </source>
</evidence>
<dbReference type="PANTHER" id="PTHR27005">
    <property type="entry name" value="WALL-ASSOCIATED RECEPTOR KINASE-LIKE 21"/>
    <property type="match status" value="1"/>
</dbReference>
<dbReference type="PROSITE" id="PS50011">
    <property type="entry name" value="PROTEIN_KINASE_DOM"/>
    <property type="match status" value="1"/>
</dbReference>
<keyword evidence="10" id="KW-0472">Membrane</keyword>
<dbReference type="Pfam" id="PF07714">
    <property type="entry name" value="PK_Tyr_Ser-Thr"/>
    <property type="match status" value="1"/>
</dbReference>
<evidence type="ECO:0000256" key="3">
    <source>
        <dbReference type="ARBA" id="ARBA00022679"/>
    </source>
</evidence>
<keyword evidence="8" id="KW-0067">ATP-binding</keyword>
<proteinExistence type="predicted"/>
<dbReference type="GO" id="GO:0005886">
    <property type="term" value="C:plasma membrane"/>
    <property type="evidence" value="ECO:0007669"/>
    <property type="project" value="TreeGrafter"/>
</dbReference>
<protein>
    <recommendedName>
        <fullName evidence="13">Protein kinase domain-containing protein</fullName>
    </recommendedName>
</protein>
<evidence type="ECO:0000256" key="1">
    <source>
        <dbReference type="ARBA" id="ARBA00004479"/>
    </source>
</evidence>
<keyword evidence="9" id="KW-1133">Transmembrane helix</keyword>
<evidence type="ECO:0000256" key="10">
    <source>
        <dbReference type="ARBA" id="ARBA00023136"/>
    </source>
</evidence>
<evidence type="ECO:0000259" key="13">
    <source>
        <dbReference type="PROSITE" id="PS50011"/>
    </source>
</evidence>
<dbReference type="CDD" id="cd14066">
    <property type="entry name" value="STKc_IRAK"/>
    <property type="match status" value="1"/>
</dbReference>
<dbReference type="FunFam" id="1.10.510.10:FF:000084">
    <property type="entry name" value="Wall-associated receptor kinase 2"/>
    <property type="match status" value="1"/>
</dbReference>
<dbReference type="Gene3D" id="3.30.200.20">
    <property type="entry name" value="Phosphorylase Kinase, domain 1"/>
    <property type="match status" value="1"/>
</dbReference>
<dbReference type="InterPro" id="IPR045274">
    <property type="entry name" value="WAK-like"/>
</dbReference>
<dbReference type="Proteomes" id="UP000626092">
    <property type="component" value="Unassembled WGS sequence"/>
</dbReference>